<reference evidence="1 2" key="1">
    <citation type="journal article" date="2016" name="Nat. Commun.">
        <title>Thousands of microbial genomes shed light on interconnected biogeochemical processes in an aquifer system.</title>
        <authorList>
            <person name="Anantharaman K."/>
            <person name="Brown C.T."/>
            <person name="Hug L.A."/>
            <person name="Sharon I."/>
            <person name="Castelle C.J."/>
            <person name="Probst A.J."/>
            <person name="Thomas B.C."/>
            <person name="Singh A."/>
            <person name="Wilkins M.J."/>
            <person name="Karaoz U."/>
            <person name="Brodie E.L."/>
            <person name="Williams K.H."/>
            <person name="Hubbard S.S."/>
            <person name="Banfield J.F."/>
        </authorList>
    </citation>
    <scope>NUCLEOTIDE SEQUENCE [LARGE SCALE GENOMIC DNA]</scope>
</reference>
<dbReference type="Proteomes" id="UP000177230">
    <property type="component" value="Unassembled WGS sequence"/>
</dbReference>
<gene>
    <name evidence="1" type="ORF">A2024_02980</name>
</gene>
<sequence length="101" mass="11775">MLVLVRFFIGLIMRIIRIHYNILGPVCQVCIQHKSTDTPLFLLEIKEDEGWASTVMKNLFVLFSVTVSKSKWADPPMAEWSMGPGSLRRHWRKFARDDKII</sequence>
<protein>
    <submittedName>
        <fullName evidence="1">Uncharacterized protein</fullName>
    </submittedName>
</protein>
<dbReference type="AlphaFoldDB" id="A0A1F5RC41"/>
<evidence type="ECO:0000313" key="2">
    <source>
        <dbReference type="Proteomes" id="UP000177230"/>
    </source>
</evidence>
<dbReference type="EMBL" id="MFFM01000034">
    <property type="protein sequence ID" value="OGF11968.1"/>
    <property type="molecule type" value="Genomic_DNA"/>
</dbReference>
<accession>A0A1F5RC41</accession>
<evidence type="ECO:0000313" key="1">
    <source>
        <dbReference type="EMBL" id="OGF11968.1"/>
    </source>
</evidence>
<organism evidence="1 2">
    <name type="scientific">Candidatus Edwardsbacteria bacterium GWF2_54_11</name>
    <dbReference type="NCBI Taxonomy" id="1817851"/>
    <lineage>
        <taxon>Bacteria</taxon>
        <taxon>Candidatus Edwardsiibacteriota</taxon>
    </lineage>
</organism>
<proteinExistence type="predicted"/>
<comment type="caution">
    <text evidence="1">The sequence shown here is derived from an EMBL/GenBank/DDBJ whole genome shotgun (WGS) entry which is preliminary data.</text>
</comment>
<name>A0A1F5RC41_9BACT</name>